<organism evidence="2 3">
    <name type="scientific">Dillenia turbinata</name>
    <dbReference type="NCBI Taxonomy" id="194707"/>
    <lineage>
        <taxon>Eukaryota</taxon>
        <taxon>Viridiplantae</taxon>
        <taxon>Streptophyta</taxon>
        <taxon>Embryophyta</taxon>
        <taxon>Tracheophyta</taxon>
        <taxon>Spermatophyta</taxon>
        <taxon>Magnoliopsida</taxon>
        <taxon>eudicotyledons</taxon>
        <taxon>Gunneridae</taxon>
        <taxon>Pentapetalae</taxon>
        <taxon>Dilleniales</taxon>
        <taxon>Dilleniaceae</taxon>
        <taxon>Dillenia</taxon>
    </lineage>
</organism>
<name>A0AAN8UWM8_9MAGN</name>
<sequence>MLLDYLNPKHYNRQRSCSEISGFEDEKQTSKENLKPLIGSSMRYSGKLRFSVDERALSRNRYRRKSNSFPSTLDSESENSESFSGTNLVSSLVATYLSSTIKSLEAWGEIDRQHNFAVSKTTDCLHSVVCRVPLIEGALVDPQSTVIALRHANELTISIKSTLNLFAPPVEKTVSFISELAKVVAQERSLIEECQREELEVFSHSDEIMARTTTTAAPTTTRDILIIASLTTAQNGREILHSVFVP</sequence>
<dbReference type="PANTHER" id="PTHR31807:SF31">
    <property type="entry name" value="QWRF MOTIF PROTEIN (DUF566)-RELATED"/>
    <property type="match status" value="1"/>
</dbReference>
<proteinExistence type="inferred from homology"/>
<evidence type="ECO:0000256" key="1">
    <source>
        <dbReference type="ARBA" id="ARBA00010016"/>
    </source>
</evidence>
<dbReference type="GO" id="GO:0008017">
    <property type="term" value="F:microtubule binding"/>
    <property type="evidence" value="ECO:0007669"/>
    <property type="project" value="TreeGrafter"/>
</dbReference>
<keyword evidence="3" id="KW-1185">Reference proteome</keyword>
<dbReference type="Pfam" id="PF04484">
    <property type="entry name" value="QWRF"/>
    <property type="match status" value="1"/>
</dbReference>
<accession>A0AAN8UWM8</accession>
<evidence type="ECO:0000313" key="3">
    <source>
        <dbReference type="Proteomes" id="UP001370490"/>
    </source>
</evidence>
<protein>
    <submittedName>
        <fullName evidence="2">QWRF family</fullName>
    </submittedName>
</protein>
<dbReference type="InterPro" id="IPR007573">
    <property type="entry name" value="QWRF"/>
</dbReference>
<dbReference type="EMBL" id="JBAMMX010000022">
    <property type="protein sequence ID" value="KAK6919001.1"/>
    <property type="molecule type" value="Genomic_DNA"/>
</dbReference>
<gene>
    <name evidence="2" type="ORF">RJ641_017423</name>
</gene>
<dbReference type="AlphaFoldDB" id="A0AAN8UWM8"/>
<dbReference type="Proteomes" id="UP001370490">
    <property type="component" value="Unassembled WGS sequence"/>
</dbReference>
<evidence type="ECO:0000313" key="2">
    <source>
        <dbReference type="EMBL" id="KAK6919001.1"/>
    </source>
</evidence>
<dbReference type="GO" id="GO:0051225">
    <property type="term" value="P:spindle assembly"/>
    <property type="evidence" value="ECO:0007669"/>
    <property type="project" value="TreeGrafter"/>
</dbReference>
<dbReference type="GO" id="GO:0005880">
    <property type="term" value="C:nuclear microtubule"/>
    <property type="evidence" value="ECO:0007669"/>
    <property type="project" value="TreeGrafter"/>
</dbReference>
<comment type="caution">
    <text evidence="2">The sequence shown here is derived from an EMBL/GenBank/DDBJ whole genome shotgun (WGS) entry which is preliminary data.</text>
</comment>
<reference evidence="2 3" key="1">
    <citation type="submission" date="2023-12" db="EMBL/GenBank/DDBJ databases">
        <title>A high-quality genome assembly for Dillenia turbinata (Dilleniales).</title>
        <authorList>
            <person name="Chanderbali A."/>
        </authorList>
    </citation>
    <scope>NUCLEOTIDE SEQUENCE [LARGE SCALE GENOMIC DNA]</scope>
    <source>
        <strain evidence="2">LSX21</strain>
        <tissue evidence="2">Leaf</tissue>
    </source>
</reference>
<dbReference type="PANTHER" id="PTHR31807">
    <property type="entry name" value="AUGMIN FAMILY MEMBER"/>
    <property type="match status" value="1"/>
</dbReference>
<dbReference type="GO" id="GO:0005737">
    <property type="term" value="C:cytoplasm"/>
    <property type="evidence" value="ECO:0007669"/>
    <property type="project" value="TreeGrafter"/>
</dbReference>
<comment type="similarity">
    <text evidence="1">Belongs to the QWRF family.</text>
</comment>